<dbReference type="InterPro" id="IPR039478">
    <property type="entry name" value="FAM184A/B_N"/>
</dbReference>
<evidence type="ECO:0000259" key="4">
    <source>
        <dbReference type="Pfam" id="PF15665"/>
    </source>
</evidence>
<sequence length="959" mass="111162">MSRSPMNFQSLDQSESSFPQISTTTRSHLLGSPCPAIISWPAPPPKIELKPTAIAAPLSASSVLSTSSPSTSFRSAPTIVPISQSTLTHSPIPLMGTASPHSLTPLPRLELPQSDGQECGSSTNLLTMLKAIANGLAPPSGACSPGSSVNCWGRETELRQKIQALEEIVADYERQKFNVLGTFSDFHERVAERERRLEAEYSTRILSLSEEVLGAKKDFEERMKNFHLLQEQFEREKEQALERLRQDHQREMQALERYIVSKEQRFSESKLLNLEQKYILEIQKLEEERKNLKTERERLNEGFEVRFRRAESLFESELTAAKMLYTRELQALREHEEALKDELAVRQEEFQDKLIELQHYSKQAKEEVVNCRKEVVQLEEKLKEKAAEIQRLAKELAAARRQTEDSFRRLSEARSEAEQNQSLLEEQREHLEQRNALLKNAEELRAKLEQTIGELRKEVIALSNRVDLLEIERDGLRAQAESQTELHESQLTALEAMLESVTRDKEECAERCEETLQKERAEAEERESTLRGEFSTKLSELEEQYNGLREHVEREEDGEFGPENEKLWEEVELLRGEKTDLEKKIEKQQIDNKELSRVINSIEGKLKVENEEEEEGEEEIEMDKLLEKLYELERSVEGIVKEKERAEARLEQLQEGDVNAGWKRADELTKELEEEKKKLAEVEKRLAIELNSKSEFERVDLLEKELANVKEQLEEEREKSERELRRLESQHSLALELKIGALNREHERTVEFIQQREQELARKLELINDNNKLEKVLEEHESQTELLDEKIFEEKEQKMITNKEALNREKELIEVIKQLQAELSEAYNKQACNCCFNKKELRSQSIANTSEHLAFCQKATGTRLTVEDLSQRKDCCQRHEHWRCSSSNSGRGIAGRMEAIAPQELTPEHSQHSNNCIYFIHLLEMSITAFLPHINYFSAKGHLQVVKKQRNDQHGNFKV</sequence>
<dbReference type="Proteomes" id="UP000887563">
    <property type="component" value="Unplaced"/>
</dbReference>
<dbReference type="PANTHER" id="PTHR18870">
    <property type="entry name" value="PROTEIN TAG-278-RELATED"/>
    <property type="match status" value="1"/>
</dbReference>
<keyword evidence="1 2" id="KW-0175">Coiled coil</keyword>
<evidence type="ECO:0000313" key="5">
    <source>
        <dbReference type="Proteomes" id="UP000887563"/>
    </source>
</evidence>
<feature type="coiled-coil region" evidence="2">
    <location>
        <begin position="230"/>
        <end position="829"/>
    </location>
</feature>
<reference evidence="6" key="1">
    <citation type="submission" date="2022-11" db="UniProtKB">
        <authorList>
            <consortium name="WormBaseParasite"/>
        </authorList>
    </citation>
    <scope>IDENTIFICATION</scope>
</reference>
<evidence type="ECO:0000256" key="3">
    <source>
        <dbReference type="SAM" id="MobiDB-lite"/>
    </source>
</evidence>
<dbReference type="Pfam" id="PF15665">
    <property type="entry name" value="FAM184"/>
    <property type="match status" value="1"/>
</dbReference>
<accession>A0A914LB54</accession>
<proteinExistence type="predicted"/>
<protein>
    <submittedName>
        <fullName evidence="6">Protein FAM184A/B N-terminal domain-containing protein</fullName>
    </submittedName>
</protein>
<dbReference type="WBParaSite" id="Minc3s00390g11489">
    <property type="protein sequence ID" value="Minc3s00390g11489"/>
    <property type="gene ID" value="Minc3s00390g11489"/>
</dbReference>
<name>A0A914LB54_MELIC</name>
<keyword evidence="5" id="KW-1185">Reference proteome</keyword>
<evidence type="ECO:0000256" key="1">
    <source>
        <dbReference type="ARBA" id="ARBA00023054"/>
    </source>
</evidence>
<feature type="domain" description="Protein FAM184A/B N-terminal" evidence="4">
    <location>
        <begin position="154"/>
        <end position="318"/>
    </location>
</feature>
<dbReference type="PANTHER" id="PTHR18870:SF9">
    <property type="entry name" value="PROTEIN TAG-278-RELATED"/>
    <property type="match status" value="1"/>
</dbReference>
<feature type="region of interest" description="Disordered" evidence="3">
    <location>
        <begin position="1"/>
        <end position="27"/>
    </location>
</feature>
<organism evidence="5 6">
    <name type="scientific">Meloidogyne incognita</name>
    <name type="common">Southern root-knot nematode worm</name>
    <name type="synonym">Oxyuris incognita</name>
    <dbReference type="NCBI Taxonomy" id="6306"/>
    <lineage>
        <taxon>Eukaryota</taxon>
        <taxon>Metazoa</taxon>
        <taxon>Ecdysozoa</taxon>
        <taxon>Nematoda</taxon>
        <taxon>Chromadorea</taxon>
        <taxon>Rhabditida</taxon>
        <taxon>Tylenchina</taxon>
        <taxon>Tylenchomorpha</taxon>
        <taxon>Tylenchoidea</taxon>
        <taxon>Meloidogynidae</taxon>
        <taxon>Meloidogyninae</taxon>
        <taxon>Meloidogyne</taxon>
        <taxon>Meloidogyne incognita group</taxon>
    </lineage>
</organism>
<evidence type="ECO:0000313" key="6">
    <source>
        <dbReference type="WBParaSite" id="Minc3s00390g11489"/>
    </source>
</evidence>
<evidence type="ECO:0000256" key="2">
    <source>
        <dbReference type="SAM" id="Coils"/>
    </source>
</evidence>
<dbReference type="AlphaFoldDB" id="A0A914LB54"/>